<proteinExistence type="predicted"/>
<feature type="transmembrane region" description="Helical" evidence="1">
    <location>
        <begin position="20"/>
        <end position="43"/>
    </location>
</feature>
<protein>
    <submittedName>
        <fullName evidence="2">Uncharacterized protein</fullName>
    </submittedName>
</protein>
<dbReference type="Proteomes" id="UP000293852">
    <property type="component" value="Unassembled WGS sequence"/>
</dbReference>
<evidence type="ECO:0000256" key="1">
    <source>
        <dbReference type="SAM" id="Phobius"/>
    </source>
</evidence>
<keyword evidence="1" id="KW-0812">Transmembrane</keyword>
<name>A0A4Q7M3H4_9MICO</name>
<sequence length="354" mass="36008">MSRHPAPPHAPGRADDAGSTLVEVVLAALLLGLLAVVGTAAVVQGQRVTVANRARVVAAHLAARELDFARGRLAATPTAAVEMVDEGDVVNEHPVDETRAPGDRDAYVVDGMRYTVRRVARLRDLGATAPCGDAVIGARRLATDVAVTVTWQDMGSALPFTLRQIVTAHRDAATASQDALVAVTVTDHHDQGVEGVRATVAGAGAPGRSALTDSAGCALVAVAAPPSGEGINVTLTAETPHVDPSGNTAPSRALFGVAPSQITRTAFTYARAGTLLIHLSGAAEDSPITIMRPDGTLTIALPDAGSGGALITVADAYPGTWAAYPGAAGLPPGQEYPSVTVLPGETADLHVVIP</sequence>
<dbReference type="OrthoDB" id="5244741at2"/>
<organism evidence="2 3">
    <name type="scientific">Xylanimonas ulmi</name>
    <dbReference type="NCBI Taxonomy" id="228973"/>
    <lineage>
        <taxon>Bacteria</taxon>
        <taxon>Bacillati</taxon>
        <taxon>Actinomycetota</taxon>
        <taxon>Actinomycetes</taxon>
        <taxon>Micrococcales</taxon>
        <taxon>Promicromonosporaceae</taxon>
        <taxon>Xylanimonas</taxon>
    </lineage>
</organism>
<reference evidence="2 3" key="1">
    <citation type="submission" date="2019-02" db="EMBL/GenBank/DDBJ databases">
        <title>Sequencing the genomes of 1000 actinobacteria strains.</title>
        <authorList>
            <person name="Klenk H.-P."/>
        </authorList>
    </citation>
    <scope>NUCLEOTIDE SEQUENCE [LARGE SCALE GENOMIC DNA]</scope>
    <source>
        <strain evidence="2 3">DSM 16932</strain>
    </source>
</reference>
<keyword evidence="1" id="KW-1133">Transmembrane helix</keyword>
<dbReference type="EMBL" id="SGWX01000001">
    <property type="protein sequence ID" value="RZS61523.1"/>
    <property type="molecule type" value="Genomic_DNA"/>
</dbReference>
<evidence type="ECO:0000313" key="2">
    <source>
        <dbReference type="EMBL" id="RZS61523.1"/>
    </source>
</evidence>
<keyword evidence="3" id="KW-1185">Reference proteome</keyword>
<dbReference type="RefSeq" id="WP_130414280.1">
    <property type="nucleotide sequence ID" value="NZ_SGWX01000001.1"/>
</dbReference>
<accession>A0A4Q7M3H4</accession>
<comment type="caution">
    <text evidence="2">The sequence shown here is derived from an EMBL/GenBank/DDBJ whole genome shotgun (WGS) entry which is preliminary data.</text>
</comment>
<dbReference type="AlphaFoldDB" id="A0A4Q7M3H4"/>
<evidence type="ECO:0000313" key="3">
    <source>
        <dbReference type="Proteomes" id="UP000293852"/>
    </source>
</evidence>
<keyword evidence="1" id="KW-0472">Membrane</keyword>
<gene>
    <name evidence="2" type="ORF">EV386_1827</name>
</gene>